<feature type="disulfide bond" evidence="13">
    <location>
        <begin position="1241"/>
        <end position="1255"/>
    </location>
</feature>
<dbReference type="GO" id="GO:0007411">
    <property type="term" value="P:axon guidance"/>
    <property type="evidence" value="ECO:0007669"/>
    <property type="project" value="TreeGrafter"/>
</dbReference>
<feature type="domain" description="Laminin EGF-like" evidence="17">
    <location>
        <begin position="1160"/>
        <end position="1207"/>
    </location>
</feature>
<feature type="disulfide bond" evidence="13">
    <location>
        <begin position="847"/>
        <end position="859"/>
    </location>
</feature>
<dbReference type="PROSITE" id="PS01248">
    <property type="entry name" value="EGF_LAM_1"/>
    <property type="match status" value="5"/>
</dbReference>
<dbReference type="FunFam" id="2.10.25.10:FF:000138">
    <property type="entry name" value="Laminin subunit beta 1"/>
    <property type="match status" value="1"/>
</dbReference>
<feature type="disulfide bond" evidence="13">
    <location>
        <begin position="1020"/>
        <end position="1029"/>
    </location>
</feature>
<dbReference type="FunFam" id="2.170.300.10:FF:000001">
    <property type="entry name" value="Laminin subunit beta-1"/>
    <property type="match status" value="1"/>
</dbReference>
<evidence type="ECO:0000256" key="5">
    <source>
        <dbReference type="ARBA" id="ARBA00022729"/>
    </source>
</evidence>
<evidence type="ECO:0000259" key="19">
    <source>
        <dbReference type="PROSITE" id="PS51117"/>
    </source>
</evidence>
<sequence>MLRQFAGLQVKVADRALERSHCPAAGMKVLTVLLMFVTSGFAQEQPSLPHGCTEGSCYPATGNLLIGRAPNLTATSTCGLQRPTDYCIVSHLQGDKKCFQCNSLRPSDPNSHRVENVVYLTDQTGQRTWWQSENGEERVSIQLNLEAEFHFTHLIMKFKTFRPAAMFIERSSDFGRSWKIYRYFAFNCTVAFPSIHTSPLRRIDDIICEHRYSDIEPSTEGEVIYKVLDPAIKVDDPYSLEIQDLLRITNLRINFTKLHTLGDNLLDRRVEVLQKYYYAVYELVVRGSCFCYGHASECSPVEGIRGGVEGMIHGRCICKHNTKGLNCEQCKNFYHDLPWSPAEAGNPHACKGCNCNNHASRCHFDMAVYMATGNVSGGVCDDCLHHTMGRNCELCKPFYYRNPAADIRSHSACIPCDCDPVGSLEGGICDTDTDLNFGMIGGQCRCKENVRGTRCDSCKEGFYGLSRNDPQGCQACRCDPRGIIMNGAACDQISGDCFCKRYVTGRYCNQCLSEYWGLSNDLRGCRDCDCDFGAAYNNRCSMEDGQCECRPNIIGRECAEVQPGFFCMPLDYYTFEAEEASPRSPTDALPGSLRPLLDNDCVEEDNQPGVGARHNLHHRRVHRHAGRRRETQKRTNARRRRQSQPKPDVETVHRERLTEKMVTWTGPGFARVRDGAGLVFDITTIPYAMEYEILLRYEPESAVDWEAVTTVHPTTLPSSRRCGNLIPNEQPYPVTLRHTERFVVFSGPFCFEPDVHYTIKIRFQLHQAHYRQNKAFILVDSLALLPKYTELPGFANGDPTSVHHREEMTRYMCLESFKMATMPMLADMCVQLICSISAIMHDGALPCQCDRQGSYSNVCEKIGGQCRCKSNVMGRRCDLCIPGNYGFGPNGCSECDCSPEGSLSNVCDPVTGQCLCRHGANGRQCDRCFPGQWNFPNCQPCHCNGHSEDCHHSTGACLNCRENTAGHNCDRCSDGYYGNPVLGSGKQCRPCPCPGFPGSGHHHGISCHADLDSNRIVCNCKYGYTGTRCDQCAPGYHGAPEVPGGSCRRCQCNNNIDVSDPDSCDPRSGDCLKCLHNTHGHHCGECRQGYYGNALQQDCRRCTCNIQGTVSDQCDDLGNTCRCERVTGDCTCREKVTGKNCDRCAPRYWNFGQSGGCEPCACDPQHSYGQLCNMFSGQCECRSGFGGQRCSECREFYWGNPELECKACDCDPDGSESQQCHQTTGRCSCKPGFTGPRCDQCDRGYRGRFPMCARCHPCFDLWDPEVQKLGTRLQNLEEQVKRILDSGGTGGLNEKQLQELEEKLEEVQRLIGKDAFNAEELFKQMRRLINRVRQEMEHLSNRVDRLDEGVSVTEARDNQSRRDLAQLEEKARALNQSTTAKEKELEALISSNFKEFYDLIRKYYETSRDQERRANATVSGPRGPVKQSERTRERVGALLLERENALRKTGAVQKKQLKELESNVMSLTIDPISRKVCGSSGSLTCIQDRCGGAGCRDDFGNRKCGGDGCGGALTLSSGALKKAENVSDALTDSNEQLSDISRKIQEVQGKAEQAKLQAAEMLKKANEAKDTLNTSVEDLRRFIKTVKDFLNEEGADPESIELVANKVLNISFPISSEDINKIVQDIRDAIESITEADRVLNETSKGLQEAQVLLKKAEEVRSAALDVKGIVDEIQDTINAARFKLDLAEKALEKAKNSTASESISKVDKLLGGIDDKQESAMAQLTDLSSQVDALKNKTNQNRKMANDSEGRAKAAKRKAEKLQKDMSLVESQYEKLKDKINSLDNGTFQTRDRVEKIKQEAERLKNIATNSLVRVTALQKKFERNEKKMNEKIEQLRHLQGNVIELLDSIRERSQFYNSCN</sequence>
<feature type="domain" description="Laminin EGF-like" evidence="17">
    <location>
        <begin position="476"/>
        <end position="527"/>
    </location>
</feature>
<evidence type="ECO:0000256" key="15">
    <source>
        <dbReference type="SAM" id="MobiDB-lite"/>
    </source>
</evidence>
<dbReference type="FunFam" id="2.10.25.10:FF:000130">
    <property type="entry name" value="Laminin subunit beta 1"/>
    <property type="match status" value="1"/>
</dbReference>
<dbReference type="FunFam" id="2.10.25.10:FF:000011">
    <property type="entry name" value="Cadherin EGF LAG seven-pass G-type receptor"/>
    <property type="match status" value="2"/>
</dbReference>
<evidence type="ECO:0000256" key="8">
    <source>
        <dbReference type="ARBA" id="ARBA00022889"/>
    </source>
</evidence>
<dbReference type="PANTHER" id="PTHR10574">
    <property type="entry name" value="NETRIN/LAMININ-RELATED"/>
    <property type="match status" value="1"/>
</dbReference>
<dbReference type="PROSITE" id="PS50027">
    <property type="entry name" value="EGF_LAM_2"/>
    <property type="match status" value="12"/>
</dbReference>
<dbReference type="CDD" id="cd22295">
    <property type="entry name" value="cc_LAMB_C"/>
    <property type="match status" value="1"/>
</dbReference>
<dbReference type="InterPro" id="IPR056863">
    <property type="entry name" value="LMN_ATRN_NET-like_EGF"/>
</dbReference>
<dbReference type="SMART" id="SM00136">
    <property type="entry name" value="LamNT"/>
    <property type="match status" value="1"/>
</dbReference>
<dbReference type="InterPro" id="IPR056558">
    <property type="entry name" value="LAMB1-4_helical"/>
</dbReference>
<dbReference type="Pfam" id="PF00055">
    <property type="entry name" value="Laminin_N"/>
    <property type="match status" value="1"/>
</dbReference>
<dbReference type="FunFam" id="2.10.25.10:FF:000135">
    <property type="entry name" value="Laminin subunit beta 4"/>
    <property type="match status" value="1"/>
</dbReference>
<evidence type="ECO:0000256" key="7">
    <source>
        <dbReference type="ARBA" id="ARBA00022869"/>
    </source>
</evidence>
<keyword evidence="21" id="KW-1185">Reference proteome</keyword>
<feature type="disulfide bond" evidence="13">
    <location>
        <begin position="383"/>
        <end position="392"/>
    </location>
</feature>
<dbReference type="FunFam" id="2.10.25.10:FF:000280">
    <property type="entry name" value="Laminin subunit beta 4"/>
    <property type="match status" value="1"/>
</dbReference>
<reference evidence="20" key="5">
    <citation type="submission" date="2025-09" db="UniProtKB">
        <authorList>
            <consortium name="Ensembl"/>
        </authorList>
    </citation>
    <scope>IDENTIFICATION</scope>
</reference>
<feature type="disulfide bond" evidence="13">
    <location>
        <begin position="446"/>
        <end position="455"/>
    </location>
</feature>
<feature type="disulfide bond" evidence="13">
    <location>
        <begin position="511"/>
        <end position="525"/>
    </location>
</feature>
<dbReference type="Pfam" id="PF00053">
    <property type="entry name" value="EGF_laminin"/>
    <property type="match status" value="11"/>
</dbReference>
<feature type="coiled-coil region" evidence="14">
    <location>
        <begin position="1266"/>
        <end position="1384"/>
    </location>
</feature>
<dbReference type="Pfam" id="PF24973">
    <property type="entry name" value="EGF_LMN_ATRN"/>
    <property type="match status" value="2"/>
</dbReference>
<reference evidence="21" key="3">
    <citation type="journal article" date="2014" name="Nature">
        <title>Elephant shark genome provides unique insights into gnathostome evolution.</title>
        <authorList>
            <consortium name="International Elephant Shark Genome Sequencing Consortium"/>
            <person name="Venkatesh B."/>
            <person name="Lee A.P."/>
            <person name="Ravi V."/>
            <person name="Maurya A.K."/>
            <person name="Lian M.M."/>
            <person name="Swann J.B."/>
            <person name="Ohta Y."/>
            <person name="Flajnik M.F."/>
            <person name="Sutoh Y."/>
            <person name="Kasahara M."/>
            <person name="Hoon S."/>
            <person name="Gangu V."/>
            <person name="Roy S.W."/>
            <person name="Irimia M."/>
            <person name="Korzh V."/>
            <person name="Kondrychyn I."/>
            <person name="Lim Z.W."/>
            <person name="Tay B.H."/>
            <person name="Tohari S."/>
            <person name="Kong K.W."/>
            <person name="Ho S."/>
            <person name="Lorente-Galdos B."/>
            <person name="Quilez J."/>
            <person name="Marques-Bonet T."/>
            <person name="Raney B.J."/>
            <person name="Ingham P.W."/>
            <person name="Tay A."/>
            <person name="Hillier L.W."/>
            <person name="Minx P."/>
            <person name="Boehm T."/>
            <person name="Wilson R.K."/>
            <person name="Brenner S."/>
            <person name="Warren W.C."/>
        </authorList>
    </citation>
    <scope>NUCLEOTIDE SEQUENCE [LARGE SCALE GENOMIC DNA]</scope>
</reference>
<proteinExistence type="predicted"/>
<evidence type="ECO:0000256" key="9">
    <source>
        <dbReference type="ARBA" id="ARBA00023054"/>
    </source>
</evidence>
<keyword evidence="6" id="KW-0677">Repeat</keyword>
<dbReference type="GO" id="GO:0070831">
    <property type="term" value="P:basement membrane assembly"/>
    <property type="evidence" value="ECO:0007669"/>
    <property type="project" value="TreeGrafter"/>
</dbReference>
<dbReference type="FunFam" id="2.10.25.10:FF:000065">
    <property type="entry name" value="Laminin subunit beta 1"/>
    <property type="match status" value="1"/>
</dbReference>
<evidence type="ECO:0000256" key="11">
    <source>
        <dbReference type="ARBA" id="ARBA00023180"/>
    </source>
</evidence>
<keyword evidence="10 13" id="KW-1015">Disulfide bond</keyword>
<feature type="disulfide bond" evidence="13">
    <location>
        <begin position="868"/>
        <end position="877"/>
    </location>
</feature>
<protein>
    <submittedName>
        <fullName evidence="20">Laminin subunit beta-2-like</fullName>
    </submittedName>
</protein>
<dbReference type="FunFam" id="2.10.25.10:FF:000145">
    <property type="entry name" value="Laminin subunit beta 1"/>
    <property type="match status" value="1"/>
</dbReference>
<feature type="domain" description="Laminin EGF-like" evidence="17">
    <location>
        <begin position="353"/>
        <end position="415"/>
    </location>
</feature>
<dbReference type="GO" id="GO:0016477">
    <property type="term" value="P:cell migration"/>
    <property type="evidence" value="ECO:0007669"/>
    <property type="project" value="TreeGrafter"/>
</dbReference>
<evidence type="ECO:0000256" key="14">
    <source>
        <dbReference type="SAM" id="Coils"/>
    </source>
</evidence>
<feature type="domain" description="Laminin IV type B" evidence="18">
    <location>
        <begin position="567"/>
        <end position="841"/>
    </location>
</feature>
<comment type="subcellular location">
    <subcellularLocation>
        <location evidence="1">Secreted</location>
        <location evidence="1">Extracellular space</location>
        <location evidence="1">Extracellular matrix</location>
        <location evidence="1">Basement membrane</location>
    </subcellularLocation>
</comment>
<dbReference type="Pfam" id="PF23219">
    <property type="entry name" value="LAMB1"/>
    <property type="match status" value="1"/>
</dbReference>
<dbReference type="PRINTS" id="PR00011">
    <property type="entry name" value="EGFLAMININ"/>
</dbReference>
<keyword evidence="4" id="KW-0597">Phosphoprotein</keyword>
<evidence type="ECO:0000256" key="16">
    <source>
        <dbReference type="SAM" id="SignalP"/>
    </source>
</evidence>
<feature type="region of interest" description="Disordered" evidence="15">
    <location>
        <begin position="1741"/>
        <end position="1762"/>
    </location>
</feature>
<dbReference type="PROSITE" id="PS51117">
    <property type="entry name" value="LAMININ_NTER"/>
    <property type="match status" value="1"/>
</dbReference>
<dbReference type="STRING" id="7868.ENSCMIP00000048422"/>
<keyword evidence="9 14" id="KW-0175">Coiled coil</keyword>
<keyword evidence="12 13" id="KW-0424">Laminin EGF-like domain</keyword>
<evidence type="ECO:0000256" key="10">
    <source>
        <dbReference type="ARBA" id="ARBA00023157"/>
    </source>
</evidence>
<feature type="disulfide bond" evidence="13">
    <location>
        <begin position="1162"/>
        <end position="1179"/>
    </location>
</feature>
<feature type="domain" description="Laminin EGF-like" evidence="17">
    <location>
        <begin position="991"/>
        <end position="1049"/>
    </location>
</feature>
<dbReference type="GO" id="GO:0009888">
    <property type="term" value="P:tissue development"/>
    <property type="evidence" value="ECO:0007669"/>
    <property type="project" value="TreeGrafter"/>
</dbReference>
<dbReference type="FunFam" id="2.60.120.260:FF:000010">
    <property type="entry name" value="Laminin subunit beta 1"/>
    <property type="match status" value="1"/>
</dbReference>
<dbReference type="Pfam" id="PF21199">
    <property type="entry name" value="LAMININ_IV_B"/>
    <property type="match status" value="1"/>
</dbReference>
<keyword evidence="11" id="KW-0325">Glycoprotein</keyword>
<feature type="region of interest" description="Disordered" evidence="15">
    <location>
        <begin position="1410"/>
        <end position="1432"/>
    </location>
</feature>
<keyword evidence="7" id="KW-0084">Basement membrane</keyword>
<feature type="coiled-coil region" evidence="14">
    <location>
        <begin position="1520"/>
        <end position="1571"/>
    </location>
</feature>
<feature type="disulfide bond" evidence="13">
    <location>
        <begin position="960"/>
        <end position="969"/>
    </location>
</feature>
<reference evidence="21" key="2">
    <citation type="journal article" date="2007" name="PLoS Biol.">
        <title>Survey sequencing and comparative analysis of the elephant shark (Callorhinchus milii) genome.</title>
        <authorList>
            <person name="Venkatesh B."/>
            <person name="Kirkness E.F."/>
            <person name="Loh Y.H."/>
            <person name="Halpern A.L."/>
            <person name="Lee A.P."/>
            <person name="Johnson J."/>
            <person name="Dandona N."/>
            <person name="Viswanathan L.D."/>
            <person name="Tay A."/>
            <person name="Venter J.C."/>
            <person name="Strausberg R.L."/>
            <person name="Brenner S."/>
        </authorList>
    </citation>
    <scope>NUCLEOTIDE SEQUENCE [LARGE SCALE GENOMIC DNA]</scope>
</reference>
<dbReference type="PANTHER" id="PTHR10574:SF197">
    <property type="entry name" value="LAMININ SUBUNIT BETA-1 ISOFORM X1"/>
    <property type="match status" value="1"/>
</dbReference>
<comment type="caution">
    <text evidence="13">Lacks conserved residue(s) required for the propagation of feature annotation.</text>
</comment>
<feature type="domain" description="Laminin EGF-like" evidence="17">
    <location>
        <begin position="1050"/>
        <end position="1101"/>
    </location>
</feature>
<dbReference type="InterPro" id="IPR000742">
    <property type="entry name" value="EGF"/>
</dbReference>
<evidence type="ECO:0000256" key="2">
    <source>
        <dbReference type="ARBA" id="ARBA00022525"/>
    </source>
</evidence>
<feature type="coiled-coil region" evidence="14">
    <location>
        <begin position="1816"/>
        <end position="1843"/>
    </location>
</feature>
<feature type="domain" description="Laminin N-terminal" evidence="19">
    <location>
        <begin position="53"/>
        <end position="288"/>
    </location>
</feature>
<feature type="disulfide bond" evidence="13">
    <location>
        <begin position="849"/>
        <end position="866"/>
    </location>
</feature>
<feature type="disulfide bond" evidence="13">
    <location>
        <begin position="1181"/>
        <end position="1190"/>
    </location>
</feature>
<dbReference type="SUPFAM" id="SSF57196">
    <property type="entry name" value="EGF/Laminin"/>
    <property type="match status" value="13"/>
</dbReference>
<feature type="disulfide bond" evidence="13">
    <location>
        <begin position="1102"/>
        <end position="1114"/>
    </location>
</feature>
<organism evidence="20 21">
    <name type="scientific">Callorhinchus milii</name>
    <name type="common">Ghost shark</name>
    <dbReference type="NCBI Taxonomy" id="7868"/>
    <lineage>
        <taxon>Eukaryota</taxon>
        <taxon>Metazoa</taxon>
        <taxon>Chordata</taxon>
        <taxon>Craniata</taxon>
        <taxon>Vertebrata</taxon>
        <taxon>Chondrichthyes</taxon>
        <taxon>Holocephali</taxon>
        <taxon>Chimaeriformes</taxon>
        <taxon>Callorhinchidae</taxon>
        <taxon>Callorhinchus</taxon>
    </lineage>
</organism>
<dbReference type="FunFam" id="2.170.300.10:FF:000004">
    <property type="entry name" value="Laminin subunit beta 1"/>
    <property type="match status" value="1"/>
</dbReference>
<dbReference type="Ensembl" id="ENSCMIT00000049098.1">
    <property type="protein sequence ID" value="ENSCMIP00000048422.1"/>
    <property type="gene ID" value="ENSCMIG00000019674.1"/>
</dbReference>
<dbReference type="Gene3D" id="2.60.120.260">
    <property type="entry name" value="Galactose-binding domain-like"/>
    <property type="match status" value="1"/>
</dbReference>
<dbReference type="SMART" id="SM00181">
    <property type="entry name" value="EGF"/>
    <property type="match status" value="7"/>
</dbReference>
<feature type="domain" description="Laminin EGF-like" evidence="17">
    <location>
        <begin position="1208"/>
        <end position="1257"/>
    </location>
</feature>
<evidence type="ECO:0000256" key="12">
    <source>
        <dbReference type="ARBA" id="ARBA00023292"/>
    </source>
</evidence>
<evidence type="ECO:0000256" key="1">
    <source>
        <dbReference type="ARBA" id="ARBA00004302"/>
    </source>
</evidence>
<feature type="disulfide bond" evidence="13">
    <location>
        <begin position="1210"/>
        <end position="1227"/>
    </location>
</feature>
<feature type="signal peptide" evidence="16">
    <location>
        <begin position="1"/>
        <end position="42"/>
    </location>
</feature>
<feature type="disulfide bond" evidence="13">
    <location>
        <begin position="1132"/>
        <end position="1141"/>
    </location>
</feature>
<dbReference type="CDD" id="cd00055">
    <property type="entry name" value="EGF_Lam"/>
    <property type="match status" value="13"/>
</dbReference>
<evidence type="ECO:0000256" key="4">
    <source>
        <dbReference type="ARBA" id="ARBA00022553"/>
    </source>
</evidence>
<dbReference type="Gene3D" id="1.10.287.950">
    <property type="entry name" value="Methyl-accepting chemotaxis protein"/>
    <property type="match status" value="1"/>
</dbReference>
<accession>A0A4W3JZI9</accession>
<feature type="disulfide bond" evidence="13">
    <location>
        <begin position="1074"/>
        <end position="1083"/>
    </location>
</feature>
<dbReference type="GeneTree" id="ENSGT00940000156060"/>
<gene>
    <name evidence="20" type="primary">lamb2l</name>
</gene>
<feature type="domain" description="Laminin EGF-like" evidence="17">
    <location>
        <begin position="895"/>
        <end position="940"/>
    </location>
</feature>
<dbReference type="PROSITE" id="PS51116">
    <property type="entry name" value="LAMININ_IVB"/>
    <property type="match status" value="1"/>
</dbReference>
<feature type="disulfide bond" evidence="13">
    <location>
        <begin position="1208"/>
        <end position="1220"/>
    </location>
</feature>
<feature type="domain" description="Laminin EGF-like" evidence="17">
    <location>
        <begin position="416"/>
        <end position="475"/>
    </location>
</feature>
<evidence type="ECO:0000256" key="3">
    <source>
        <dbReference type="ARBA" id="ARBA00022530"/>
    </source>
</evidence>
<feature type="domain" description="Laminin EGF-like" evidence="17">
    <location>
        <begin position="1102"/>
        <end position="1159"/>
    </location>
</feature>
<keyword evidence="2" id="KW-0964">Secreted</keyword>
<feature type="disulfide bond" evidence="13">
    <location>
        <begin position="916"/>
        <end position="925"/>
    </location>
</feature>
<dbReference type="SMART" id="SM00180">
    <property type="entry name" value="EGF_Lam"/>
    <property type="match status" value="13"/>
</dbReference>
<feature type="domain" description="Laminin EGF-like" evidence="17">
    <location>
        <begin position="941"/>
        <end position="990"/>
    </location>
</feature>
<dbReference type="InParanoid" id="A0A4W3JZI9"/>
<feature type="region of interest" description="Disordered" evidence="15">
    <location>
        <begin position="604"/>
        <end position="651"/>
    </location>
</feature>
<dbReference type="InterPro" id="IPR050440">
    <property type="entry name" value="Laminin/Netrin_ECM"/>
</dbReference>
<dbReference type="InterPro" id="IPR002049">
    <property type="entry name" value="LE_dom"/>
</dbReference>
<feature type="compositionally biased region" description="Basic residues" evidence="15">
    <location>
        <begin position="634"/>
        <end position="643"/>
    </location>
</feature>
<evidence type="ECO:0000259" key="18">
    <source>
        <dbReference type="PROSITE" id="PS51116"/>
    </source>
</evidence>
<feature type="disulfide bond" evidence="13">
    <location>
        <begin position="318"/>
        <end position="327"/>
    </location>
</feature>
<dbReference type="InterPro" id="IPR008211">
    <property type="entry name" value="Laminin_N"/>
</dbReference>
<feature type="disulfide bond" evidence="13">
    <location>
        <begin position="895"/>
        <end position="907"/>
    </location>
</feature>
<dbReference type="Gene3D" id="2.170.300.10">
    <property type="entry name" value="Tie2 ligand-binding domain superfamily"/>
    <property type="match status" value="1"/>
</dbReference>
<feature type="disulfide bond" evidence="13">
    <location>
        <begin position="897"/>
        <end position="914"/>
    </location>
</feature>
<reference evidence="21" key="1">
    <citation type="journal article" date="2006" name="Science">
        <title>Ancient noncoding elements conserved in the human genome.</title>
        <authorList>
            <person name="Venkatesh B."/>
            <person name="Kirkness E.F."/>
            <person name="Loh Y.H."/>
            <person name="Halpern A.L."/>
            <person name="Lee A.P."/>
            <person name="Johnson J."/>
            <person name="Dandona N."/>
            <person name="Viswanathan L.D."/>
            <person name="Tay A."/>
            <person name="Venter J.C."/>
            <person name="Strausberg R.L."/>
            <person name="Brenner S."/>
        </authorList>
    </citation>
    <scope>NUCLEOTIDE SEQUENCE [LARGE SCALE GENOMIC DNA]</scope>
</reference>
<feature type="domain" description="Laminin EGF-like" evidence="17">
    <location>
        <begin position="847"/>
        <end position="894"/>
    </location>
</feature>
<dbReference type="Gene3D" id="2.10.25.10">
    <property type="entry name" value="Laminin"/>
    <property type="match status" value="11"/>
</dbReference>
<dbReference type="FunFam" id="2.10.25.10:FF:000209">
    <property type="entry name" value="Laminin subunit alpha 5"/>
    <property type="match status" value="1"/>
</dbReference>
<dbReference type="GO" id="GO:0043256">
    <property type="term" value="C:laminin complex"/>
    <property type="evidence" value="ECO:0007669"/>
    <property type="project" value="TreeGrafter"/>
</dbReference>
<dbReference type="Proteomes" id="UP000314986">
    <property type="component" value="Unassembled WGS sequence"/>
</dbReference>
<dbReference type="GO" id="GO:0009887">
    <property type="term" value="P:animal organ morphogenesis"/>
    <property type="evidence" value="ECO:0007669"/>
    <property type="project" value="TreeGrafter"/>
</dbReference>
<dbReference type="SUPFAM" id="SSF58104">
    <property type="entry name" value="Methyl-accepting chemotaxis protein (MCP) signaling domain"/>
    <property type="match status" value="1"/>
</dbReference>
<name>A0A4W3JZI9_CALMI</name>
<keyword evidence="5 16" id="KW-0732">Signal</keyword>
<dbReference type="FunFam" id="2.10.25.10:FF:000084">
    <property type="entry name" value="Laminin subunit alpha 3"/>
    <property type="match status" value="1"/>
</dbReference>
<feature type="disulfide bond" evidence="13">
    <location>
        <begin position="1229"/>
        <end position="1238"/>
    </location>
</feature>
<evidence type="ECO:0000313" key="20">
    <source>
        <dbReference type="Ensembl" id="ENSCMIP00000048422.1"/>
    </source>
</evidence>
<feature type="compositionally biased region" description="Basic residues" evidence="15">
    <location>
        <begin position="614"/>
        <end position="627"/>
    </location>
</feature>
<keyword evidence="3" id="KW-0272">Extracellular matrix</keyword>
<dbReference type="InterPro" id="IPR013015">
    <property type="entry name" value="Laminin_IV_B"/>
</dbReference>
<feature type="disulfide bond" evidence="13">
    <location>
        <begin position="499"/>
        <end position="508"/>
    </location>
</feature>
<evidence type="ECO:0000256" key="6">
    <source>
        <dbReference type="ARBA" id="ARBA00022737"/>
    </source>
</evidence>
<feature type="domain" description="Laminin EGF-like" evidence="17">
    <location>
        <begin position="289"/>
        <end position="352"/>
    </location>
</feature>
<evidence type="ECO:0000259" key="17">
    <source>
        <dbReference type="PROSITE" id="PS50027"/>
    </source>
</evidence>
<dbReference type="GO" id="GO:0034446">
    <property type="term" value="P:substrate adhesion-dependent cell spreading"/>
    <property type="evidence" value="ECO:0007669"/>
    <property type="project" value="TreeGrafter"/>
</dbReference>
<dbReference type="PROSITE" id="PS00022">
    <property type="entry name" value="EGF_1"/>
    <property type="match status" value="2"/>
</dbReference>
<evidence type="ECO:0000256" key="13">
    <source>
        <dbReference type="PROSITE-ProRule" id="PRU00460"/>
    </source>
</evidence>
<evidence type="ECO:0000313" key="21">
    <source>
        <dbReference type="Proteomes" id="UP000314986"/>
    </source>
</evidence>
<reference evidence="20" key="4">
    <citation type="submission" date="2025-08" db="UniProtKB">
        <authorList>
            <consortium name="Ensembl"/>
        </authorList>
    </citation>
    <scope>IDENTIFICATION</scope>
</reference>
<keyword evidence="8" id="KW-0130">Cell adhesion</keyword>
<feature type="disulfide bond" evidence="13">
    <location>
        <begin position="1160"/>
        <end position="1172"/>
    </location>
</feature>
<feature type="chain" id="PRO_5021229103" evidence="16">
    <location>
        <begin position="43"/>
        <end position="1862"/>
    </location>
</feature>